<dbReference type="Proteomes" id="UP000316726">
    <property type="component" value="Chromosome 5"/>
</dbReference>
<accession>A0A5B8MMH3</accession>
<dbReference type="EMBL" id="HBHL01003325">
    <property type="protein sequence ID" value="CAD9713237.1"/>
    <property type="molecule type" value="Transcribed_RNA"/>
</dbReference>
<name>A0A5B8MMH3_9CHLO</name>
<dbReference type="InterPro" id="IPR038291">
    <property type="entry name" value="SAP30_C_sf"/>
</dbReference>
<evidence type="ECO:0000256" key="7">
    <source>
        <dbReference type="SAM" id="MobiDB-lite"/>
    </source>
</evidence>
<reference evidence="10 11" key="1">
    <citation type="submission" date="2018-07" db="EMBL/GenBank/DDBJ databases">
        <title>The complete nuclear genome of the prasinophyte Chloropicon primus (CCMP1205).</title>
        <authorList>
            <person name="Pombert J.-F."/>
            <person name="Otis C."/>
            <person name="Turmel M."/>
            <person name="Lemieux C."/>
        </authorList>
    </citation>
    <scope>NUCLEOTIDE SEQUENCE [LARGE SCALE GENOMIC DNA]</scope>
    <source>
        <strain evidence="10 11">CCMP1205</strain>
    </source>
</reference>
<feature type="region of interest" description="Disordered" evidence="7">
    <location>
        <begin position="1"/>
        <end position="21"/>
    </location>
</feature>
<feature type="domain" description="Histone deacetylase complex subunit SAP30 Sin3 binding" evidence="8">
    <location>
        <begin position="144"/>
        <end position="192"/>
    </location>
</feature>
<evidence type="ECO:0000313" key="9">
    <source>
        <dbReference type="EMBL" id="CAD9713237.1"/>
    </source>
</evidence>
<dbReference type="InterPro" id="IPR025718">
    <property type="entry name" value="SAP30_Sin3-bd"/>
</dbReference>
<dbReference type="EMBL" id="CP031038">
    <property type="protein sequence ID" value="QDZ21234.1"/>
    <property type="molecule type" value="Genomic_DNA"/>
</dbReference>
<evidence type="ECO:0000256" key="6">
    <source>
        <dbReference type="ARBA" id="ARBA00023242"/>
    </source>
</evidence>
<dbReference type="PANTHER" id="PTHR13286:SF6">
    <property type="entry name" value="HISTONE DEACETYLASE COMPLEX SUBUNIT SAP30L-RELATED"/>
    <property type="match status" value="1"/>
</dbReference>
<dbReference type="PANTHER" id="PTHR13286">
    <property type="entry name" value="SAP30"/>
    <property type="match status" value="1"/>
</dbReference>
<dbReference type="GO" id="GO:0000118">
    <property type="term" value="C:histone deacetylase complex"/>
    <property type="evidence" value="ECO:0007669"/>
    <property type="project" value="TreeGrafter"/>
</dbReference>
<evidence type="ECO:0000256" key="5">
    <source>
        <dbReference type="ARBA" id="ARBA00023163"/>
    </source>
</evidence>
<comment type="similarity">
    <text evidence="2">Belongs to the SAP30 family.</text>
</comment>
<comment type="subcellular location">
    <subcellularLocation>
        <location evidence="1">Nucleus</location>
    </subcellularLocation>
</comment>
<proteinExistence type="inferred from homology"/>
<evidence type="ECO:0000313" key="11">
    <source>
        <dbReference type="Proteomes" id="UP000316726"/>
    </source>
</evidence>
<evidence type="ECO:0000313" key="10">
    <source>
        <dbReference type="EMBL" id="QDZ21234.1"/>
    </source>
</evidence>
<keyword evidence="6" id="KW-0539">Nucleus</keyword>
<keyword evidence="4" id="KW-0805">Transcription regulation</keyword>
<keyword evidence="5" id="KW-0804">Transcription</keyword>
<evidence type="ECO:0000256" key="1">
    <source>
        <dbReference type="ARBA" id="ARBA00004123"/>
    </source>
</evidence>
<evidence type="ECO:0000256" key="4">
    <source>
        <dbReference type="ARBA" id="ARBA00023015"/>
    </source>
</evidence>
<feature type="compositionally biased region" description="Acidic residues" evidence="7">
    <location>
        <begin position="82"/>
        <end position="93"/>
    </location>
</feature>
<dbReference type="GO" id="GO:0006355">
    <property type="term" value="P:regulation of DNA-templated transcription"/>
    <property type="evidence" value="ECO:0007669"/>
    <property type="project" value="TreeGrafter"/>
</dbReference>
<dbReference type="Gene3D" id="6.10.160.20">
    <property type="match status" value="1"/>
</dbReference>
<evidence type="ECO:0000256" key="3">
    <source>
        <dbReference type="ARBA" id="ARBA00022491"/>
    </source>
</evidence>
<keyword evidence="3" id="KW-0678">Repressor</keyword>
<evidence type="ECO:0000256" key="2">
    <source>
        <dbReference type="ARBA" id="ARBA00006283"/>
    </source>
</evidence>
<keyword evidence="11" id="KW-1185">Reference proteome</keyword>
<dbReference type="InterPro" id="IPR024145">
    <property type="entry name" value="His_deAcase_SAP30/SAP30L"/>
</dbReference>
<sequence>MNGGGSRAAAEDDEVSEDSTALLPRHTKVLVTGNNRTKSKLVGLKGTVKKAVGLGGWHWLVLSDGSHVRLQRNALTVLEQPTGEESESEEDENEARTGGEERTTFSVTAVGGRTKRKPSRYATTSSLRRQDDQSPDVSVNFNKLEVAALKRYKKHYKLKVQANATKEQLVSAVGAHFVKQKVDERKVVHTFLEFMISKRVKTN</sequence>
<reference evidence="9" key="2">
    <citation type="submission" date="2021-01" db="EMBL/GenBank/DDBJ databases">
        <authorList>
            <person name="Corre E."/>
            <person name="Pelletier E."/>
            <person name="Niang G."/>
            <person name="Scheremetjew M."/>
            <person name="Finn R."/>
            <person name="Kale V."/>
            <person name="Holt S."/>
            <person name="Cochrane G."/>
            <person name="Meng A."/>
            <person name="Brown T."/>
            <person name="Cohen L."/>
        </authorList>
    </citation>
    <scope>NUCLEOTIDE SEQUENCE</scope>
    <source>
        <strain evidence="9">CCMP1205</strain>
    </source>
</reference>
<dbReference type="OrthoDB" id="510958at2759"/>
<gene>
    <name evidence="10" type="ORF">A3770_05p37520</name>
    <name evidence="9" type="ORF">CPRI1469_LOCUS2086</name>
</gene>
<dbReference type="Pfam" id="PF13867">
    <property type="entry name" value="SAP30_Sin3_bdg"/>
    <property type="match status" value="1"/>
</dbReference>
<protein>
    <submittedName>
        <fullName evidence="10">Subunit of histone deacetylase complex</fullName>
    </submittedName>
</protein>
<dbReference type="GO" id="GO:0003712">
    <property type="term" value="F:transcription coregulator activity"/>
    <property type="evidence" value="ECO:0007669"/>
    <property type="project" value="TreeGrafter"/>
</dbReference>
<feature type="region of interest" description="Disordered" evidence="7">
    <location>
        <begin position="77"/>
        <end position="135"/>
    </location>
</feature>
<evidence type="ECO:0000259" key="8">
    <source>
        <dbReference type="Pfam" id="PF13867"/>
    </source>
</evidence>
<organism evidence="10 11">
    <name type="scientific">Chloropicon primus</name>
    <dbReference type="NCBI Taxonomy" id="1764295"/>
    <lineage>
        <taxon>Eukaryota</taxon>
        <taxon>Viridiplantae</taxon>
        <taxon>Chlorophyta</taxon>
        <taxon>Chloropicophyceae</taxon>
        <taxon>Chloropicales</taxon>
        <taxon>Chloropicaceae</taxon>
        <taxon>Chloropicon</taxon>
    </lineage>
</organism>
<dbReference type="AlphaFoldDB" id="A0A5B8MMH3"/>
<feature type="compositionally biased region" description="Basic and acidic residues" evidence="7">
    <location>
        <begin position="94"/>
        <end position="103"/>
    </location>
</feature>